<dbReference type="GO" id="GO:0005634">
    <property type="term" value="C:nucleus"/>
    <property type="evidence" value="ECO:0007669"/>
    <property type="project" value="UniProtKB-SubCell"/>
</dbReference>
<keyword evidence="15" id="KW-1185">Reference proteome</keyword>
<evidence type="ECO:0000256" key="6">
    <source>
        <dbReference type="ARBA" id="ARBA00022771"/>
    </source>
</evidence>
<dbReference type="EMBL" id="JBJQND010000010">
    <property type="protein sequence ID" value="KAL3864450.1"/>
    <property type="molecule type" value="Genomic_DNA"/>
</dbReference>
<evidence type="ECO:0000256" key="2">
    <source>
        <dbReference type="ARBA" id="ARBA00004123"/>
    </source>
</evidence>
<evidence type="ECO:0000256" key="8">
    <source>
        <dbReference type="ARBA" id="ARBA00023015"/>
    </source>
</evidence>
<dbReference type="PROSITE" id="PS00028">
    <property type="entry name" value="ZINC_FINGER_C2H2_1"/>
    <property type="match status" value="7"/>
</dbReference>
<evidence type="ECO:0000256" key="9">
    <source>
        <dbReference type="ARBA" id="ARBA00023125"/>
    </source>
</evidence>
<dbReference type="GO" id="GO:0008270">
    <property type="term" value="F:zinc ion binding"/>
    <property type="evidence" value="ECO:0007669"/>
    <property type="project" value="UniProtKB-KW"/>
</dbReference>
<feature type="domain" description="C2H2-type" evidence="13">
    <location>
        <begin position="647"/>
        <end position="674"/>
    </location>
</feature>
<keyword evidence="5" id="KW-0677">Repeat</keyword>
<dbReference type="FunFam" id="3.30.160.60:FF:000226">
    <property type="entry name" value="Zinc finger protein 236 variant"/>
    <property type="match status" value="1"/>
</dbReference>
<organism evidence="14 15">
    <name type="scientific">Sinanodonta woodiana</name>
    <name type="common">Chinese pond mussel</name>
    <name type="synonym">Anodonta woodiana</name>
    <dbReference type="NCBI Taxonomy" id="1069815"/>
    <lineage>
        <taxon>Eukaryota</taxon>
        <taxon>Metazoa</taxon>
        <taxon>Spiralia</taxon>
        <taxon>Lophotrochozoa</taxon>
        <taxon>Mollusca</taxon>
        <taxon>Bivalvia</taxon>
        <taxon>Autobranchia</taxon>
        <taxon>Heteroconchia</taxon>
        <taxon>Palaeoheterodonta</taxon>
        <taxon>Unionida</taxon>
        <taxon>Unionoidea</taxon>
        <taxon>Unionidae</taxon>
        <taxon>Unioninae</taxon>
        <taxon>Sinanodonta</taxon>
    </lineage>
</organism>
<dbReference type="Pfam" id="PF13894">
    <property type="entry name" value="zf-C2H2_4"/>
    <property type="match status" value="1"/>
</dbReference>
<evidence type="ECO:0000256" key="12">
    <source>
        <dbReference type="PROSITE-ProRule" id="PRU00042"/>
    </source>
</evidence>
<dbReference type="SMART" id="SM00355">
    <property type="entry name" value="ZnF_C2H2"/>
    <property type="match status" value="9"/>
</dbReference>
<dbReference type="Gene3D" id="3.30.160.60">
    <property type="entry name" value="Classic Zinc Finger"/>
    <property type="match status" value="7"/>
</dbReference>
<evidence type="ECO:0000313" key="15">
    <source>
        <dbReference type="Proteomes" id="UP001634394"/>
    </source>
</evidence>
<keyword evidence="7" id="KW-0862">Zinc</keyword>
<protein>
    <recommendedName>
        <fullName evidence="13">C2H2-type domain-containing protein</fullName>
    </recommendedName>
</protein>
<dbReference type="GO" id="GO:0043565">
    <property type="term" value="F:sequence-specific DNA binding"/>
    <property type="evidence" value="ECO:0007669"/>
    <property type="project" value="UniProtKB-ARBA"/>
</dbReference>
<keyword evidence="10" id="KW-0804">Transcription</keyword>
<dbReference type="PANTHER" id="PTHR24394">
    <property type="entry name" value="ZINC FINGER PROTEIN"/>
    <property type="match status" value="1"/>
</dbReference>
<evidence type="ECO:0000256" key="10">
    <source>
        <dbReference type="ARBA" id="ARBA00023163"/>
    </source>
</evidence>
<dbReference type="GO" id="GO:0045893">
    <property type="term" value="P:positive regulation of DNA-templated transcription"/>
    <property type="evidence" value="ECO:0007669"/>
    <property type="project" value="UniProtKB-ARBA"/>
</dbReference>
<comment type="function">
    <text evidence="1">May be involved in transcriptional regulation.</text>
</comment>
<dbReference type="InterPro" id="IPR036236">
    <property type="entry name" value="Znf_C2H2_sf"/>
</dbReference>
<keyword evidence="6 12" id="KW-0863">Zinc-finger</keyword>
<accession>A0ABD3VSY0</accession>
<evidence type="ECO:0000256" key="11">
    <source>
        <dbReference type="ARBA" id="ARBA00023242"/>
    </source>
</evidence>
<evidence type="ECO:0000256" key="5">
    <source>
        <dbReference type="ARBA" id="ARBA00022737"/>
    </source>
</evidence>
<feature type="domain" description="C2H2-type" evidence="13">
    <location>
        <begin position="506"/>
        <end position="533"/>
    </location>
</feature>
<evidence type="ECO:0000256" key="4">
    <source>
        <dbReference type="ARBA" id="ARBA00022723"/>
    </source>
</evidence>
<dbReference type="Proteomes" id="UP001634394">
    <property type="component" value="Unassembled WGS sequence"/>
</dbReference>
<dbReference type="Pfam" id="PF00096">
    <property type="entry name" value="zf-C2H2"/>
    <property type="match status" value="3"/>
</dbReference>
<evidence type="ECO:0000256" key="3">
    <source>
        <dbReference type="ARBA" id="ARBA00006991"/>
    </source>
</evidence>
<keyword evidence="11" id="KW-0539">Nucleus</keyword>
<dbReference type="SUPFAM" id="SSF57667">
    <property type="entry name" value="beta-beta-alpha zinc fingers"/>
    <property type="match status" value="4"/>
</dbReference>
<comment type="similarity">
    <text evidence="3">Belongs to the krueppel C2H2-type zinc-finger protein family.</text>
</comment>
<keyword evidence="9" id="KW-0238">DNA-binding</keyword>
<comment type="caution">
    <text evidence="14">The sequence shown here is derived from an EMBL/GenBank/DDBJ whole genome shotgun (WGS) entry which is preliminary data.</text>
</comment>
<comment type="subcellular location">
    <subcellularLocation>
        <location evidence="2">Nucleus</location>
    </subcellularLocation>
</comment>
<feature type="domain" description="C2H2-type" evidence="13">
    <location>
        <begin position="534"/>
        <end position="562"/>
    </location>
</feature>
<dbReference type="InterPro" id="IPR013087">
    <property type="entry name" value="Znf_C2H2_type"/>
</dbReference>
<feature type="domain" description="C2H2-type" evidence="13">
    <location>
        <begin position="675"/>
        <end position="700"/>
    </location>
</feature>
<reference evidence="14 15" key="1">
    <citation type="submission" date="2024-11" db="EMBL/GenBank/DDBJ databases">
        <title>Chromosome-level genome assembly of the freshwater bivalve Anodonta woodiana.</title>
        <authorList>
            <person name="Chen X."/>
        </authorList>
    </citation>
    <scope>NUCLEOTIDE SEQUENCE [LARGE SCALE GENOMIC DNA]</scope>
    <source>
        <strain evidence="14">MN2024</strain>
        <tissue evidence="14">Gills</tissue>
    </source>
</reference>
<gene>
    <name evidence="14" type="ORF">ACJMK2_006134</name>
</gene>
<evidence type="ECO:0000256" key="7">
    <source>
        <dbReference type="ARBA" id="ARBA00022833"/>
    </source>
</evidence>
<evidence type="ECO:0000259" key="13">
    <source>
        <dbReference type="PROSITE" id="PS50157"/>
    </source>
</evidence>
<feature type="domain" description="C2H2-type" evidence="13">
    <location>
        <begin position="591"/>
        <end position="613"/>
    </location>
</feature>
<name>A0ABD3VSY0_SINWO</name>
<dbReference type="FunFam" id="3.30.160.60:FF:001384">
    <property type="entry name" value="Zinc finger protein"/>
    <property type="match status" value="1"/>
</dbReference>
<sequence length="700" mass="80995">MESYLILLYVTLEQENAIQALFKQQDWLYSRMKFTKNANKEAWSDLIYPRNRLDPSDNGSMESSMELSSFSQTFGSNCKTTTNETCYKNQRDSLESDDQSTIDRNDSVISNITNKIFSQNNDDQVNNMFHDSSSLCNQANICDEVRIDNATLHEGLSNLKYQQVNTTGSSLLRSHASDSSNRFNDKNVGDDHDKLSFEIQVKQGDDLHSTQPEMHAYDSLPGISSEQVNVSPDMFPTLTTVMVAQYFDKFQRDSAVSQKLQRVYQKKNRVLEQTKGDREMLENQGKGETFKQQRTCSSVSKTTEVGKKRGKGFTGKMKDKVLKCLSVRNKRCEKMILEKSDHKKHFKEVSQDRIEIELEQNVMSQTTNKVHNSGKTKSYRNKHVESMTLENSSGQNECFSEIFEKRTVLGLEHIQTVLTVTNSLKNSPVLTEPSSNVANNGKSKMENGRIFCEDCKESFKLPGKFRRHKRDGKCVFHCEFCGKRYISKDYASFMVHRRYHMDNRPYKCEVCNKAYKFEYKLKVHIRNHTGERPWICEVCGARFMAPFNLKQHKLAIHSDEIHICDICGVKLCNKGYLDWHKKFVHSTERPFACPTCGKSFKSKQNLKNHKVVHDEALAFICDICSKGFKTKTRLNYHVRRHQNDRRYQCETCGKGFYCTKSLREHQMIHSGVKPYKCPTCEYRCTQKGNLDKHIKIHLAK</sequence>
<dbReference type="PANTHER" id="PTHR24394:SF29">
    <property type="entry name" value="MYONEURIN"/>
    <property type="match status" value="1"/>
</dbReference>
<dbReference type="FunFam" id="3.30.160.60:FF:001732">
    <property type="entry name" value="Zgc:162936"/>
    <property type="match status" value="1"/>
</dbReference>
<dbReference type="GO" id="GO:0005694">
    <property type="term" value="C:chromosome"/>
    <property type="evidence" value="ECO:0007669"/>
    <property type="project" value="UniProtKB-ARBA"/>
</dbReference>
<evidence type="ECO:0000313" key="14">
    <source>
        <dbReference type="EMBL" id="KAL3864450.1"/>
    </source>
</evidence>
<evidence type="ECO:0000256" key="1">
    <source>
        <dbReference type="ARBA" id="ARBA00003767"/>
    </source>
</evidence>
<proteinExistence type="inferred from homology"/>
<dbReference type="AlphaFoldDB" id="A0ABD3VSY0"/>
<feature type="domain" description="C2H2-type" evidence="13">
    <location>
        <begin position="562"/>
        <end position="590"/>
    </location>
</feature>
<dbReference type="PROSITE" id="PS50157">
    <property type="entry name" value="ZINC_FINGER_C2H2_2"/>
    <property type="match status" value="7"/>
</dbReference>
<keyword evidence="4" id="KW-0479">Metal-binding</keyword>
<feature type="domain" description="C2H2-type" evidence="13">
    <location>
        <begin position="619"/>
        <end position="646"/>
    </location>
</feature>
<keyword evidence="8" id="KW-0805">Transcription regulation</keyword>